<keyword evidence="2" id="KW-1185">Reference proteome</keyword>
<dbReference type="PROSITE" id="PS51257">
    <property type="entry name" value="PROKAR_LIPOPROTEIN"/>
    <property type="match status" value="1"/>
</dbReference>
<proteinExistence type="predicted"/>
<organism evidence="1 2">
    <name type="scientific">Algoriphagus taiwanensis</name>
    <dbReference type="NCBI Taxonomy" id="1445656"/>
    <lineage>
        <taxon>Bacteria</taxon>
        <taxon>Pseudomonadati</taxon>
        <taxon>Bacteroidota</taxon>
        <taxon>Cytophagia</taxon>
        <taxon>Cytophagales</taxon>
        <taxon>Cyclobacteriaceae</taxon>
        <taxon>Algoriphagus</taxon>
    </lineage>
</organism>
<comment type="caution">
    <text evidence="1">The sequence shown here is derived from an EMBL/GenBank/DDBJ whole genome shotgun (WGS) entry which is preliminary data.</text>
</comment>
<dbReference type="InterPro" id="IPR025316">
    <property type="entry name" value="DUF4221"/>
</dbReference>
<dbReference type="EMBL" id="BTPE01000015">
    <property type="protein sequence ID" value="GMQ35206.1"/>
    <property type="molecule type" value="Genomic_DNA"/>
</dbReference>
<evidence type="ECO:0000313" key="2">
    <source>
        <dbReference type="Proteomes" id="UP001307705"/>
    </source>
</evidence>
<evidence type="ECO:0008006" key="3">
    <source>
        <dbReference type="Google" id="ProtNLM"/>
    </source>
</evidence>
<dbReference type="SUPFAM" id="SSF50969">
    <property type="entry name" value="YVTN repeat-like/Quinoprotein amine dehydrogenase"/>
    <property type="match status" value="1"/>
</dbReference>
<sequence length="381" mass="44381">MKYSFCFFVIIFSFFGCTKQNQHTDLIATVHQTIKIPLDLDIMPNGTSFQYIDSDSGEYLAFQNKIGPKIEVYNLNTKQHVSRIKLAQDGPNRVGTTNGFRIISQDCLLIASIPPSIKILNFEGIKKKEIPVVDTINHVNFLSSNNEIPFLFSDHELFGAQPFFRNFFETTPDEIATYSHIYKVSLSTEKTDWLPISHPSNAWDEGKKTPNFTWTDRNDSIVISPQTDHRLWIVSKREGKLLGYKEVRSSFVNNFHIIKGFPEGDKGIIEELASDRYELILHDPFRDVFYRFFFKGVDWEDYNLGYRDLYSNRPKIGLLVLNKNLEIIGEQVFDDNYIESWNYFVGRKGLYVSTNNPNRDDFDENVLRYDIIRFEGLEYDD</sequence>
<reference evidence="1 2" key="1">
    <citation type="submission" date="2023-08" db="EMBL/GenBank/DDBJ databases">
        <title>Draft genome sequence of Algoriphagus taiwanensis.</title>
        <authorList>
            <person name="Takatani N."/>
            <person name="Hosokawa M."/>
            <person name="Sawabe T."/>
        </authorList>
    </citation>
    <scope>NUCLEOTIDE SEQUENCE [LARGE SCALE GENOMIC DNA]</scope>
    <source>
        <strain evidence="1 2">JCM 19755</strain>
    </source>
</reference>
<gene>
    <name evidence="1" type="ORF">Ataiwa_34790</name>
</gene>
<name>A0ABQ6Q5S7_9BACT</name>
<evidence type="ECO:0000313" key="1">
    <source>
        <dbReference type="EMBL" id="GMQ35206.1"/>
    </source>
</evidence>
<dbReference type="InterPro" id="IPR011044">
    <property type="entry name" value="Quino_amine_DH_bsu"/>
</dbReference>
<dbReference type="Proteomes" id="UP001307705">
    <property type="component" value="Unassembled WGS sequence"/>
</dbReference>
<dbReference type="Pfam" id="PF13970">
    <property type="entry name" value="DUF4221"/>
    <property type="match status" value="1"/>
</dbReference>
<accession>A0ABQ6Q5S7</accession>
<protein>
    <recommendedName>
        <fullName evidence="3">Phytase-like domain-containing protein</fullName>
    </recommendedName>
</protein>
<dbReference type="RefSeq" id="WP_338230031.1">
    <property type="nucleotide sequence ID" value="NZ_BTPE01000015.1"/>
</dbReference>